<dbReference type="KEGG" id="trd:THERU_00850"/>
<dbReference type="EMBL" id="CP007028">
    <property type="protein sequence ID" value="AHE96735.1"/>
    <property type="molecule type" value="Genomic_DNA"/>
</dbReference>
<organism evidence="3">
    <name type="scientific">Thermocrinis ruber</name>
    <dbReference type="NCBI Taxonomy" id="75906"/>
    <lineage>
        <taxon>Bacteria</taxon>
        <taxon>Pseudomonadati</taxon>
        <taxon>Aquificota</taxon>
        <taxon>Aquificia</taxon>
        <taxon>Aquificales</taxon>
        <taxon>Aquificaceae</taxon>
        <taxon>Thermocrinis</taxon>
    </lineage>
</organism>
<accession>W0DIQ1</accession>
<keyword evidence="1" id="KW-0472">Membrane</keyword>
<feature type="transmembrane region" description="Helical" evidence="1">
    <location>
        <begin position="78"/>
        <end position="99"/>
    </location>
</feature>
<dbReference type="OrthoDB" id="9831674at2"/>
<proteinExistence type="predicted"/>
<dbReference type="STRING" id="75906.THERU_00850"/>
<evidence type="ECO:0000256" key="1">
    <source>
        <dbReference type="SAM" id="Phobius"/>
    </source>
</evidence>
<dbReference type="AlphaFoldDB" id="W0DIQ1"/>
<keyword evidence="1" id="KW-1133">Transmembrane helix</keyword>
<dbReference type="HOGENOM" id="CLU_1331416_0_0_0"/>
<evidence type="ECO:0000313" key="3">
    <source>
        <dbReference type="Proteomes" id="UP000018914"/>
    </source>
</evidence>
<dbReference type="RefSeq" id="WP_025305391.1">
    <property type="nucleotide sequence ID" value="NZ_CP007028.1"/>
</dbReference>
<protein>
    <submittedName>
        <fullName evidence="2">Uncharacterized protein</fullName>
    </submittedName>
</protein>
<reference evidence="2 3" key="1">
    <citation type="submission" date="2013-12" db="EMBL/GenBank/DDBJ databases">
        <authorList>
            <consortium name="DOE Joint Genome Institute"/>
            <person name="Eisen J."/>
            <person name="Huntemann M."/>
            <person name="Han J."/>
            <person name="Chen A."/>
            <person name="Kyrpides N."/>
            <person name="Mavromatis K."/>
            <person name="Markowitz V."/>
            <person name="Palaniappan K."/>
            <person name="Ivanova N."/>
            <person name="Schaumberg A."/>
            <person name="Pati A."/>
            <person name="Liolios K."/>
            <person name="Nordberg H.P."/>
            <person name="Cantor M.N."/>
            <person name="Hua S.X."/>
            <person name="Woyke T."/>
        </authorList>
    </citation>
    <scope>NUCLEOTIDE SEQUENCE [LARGE SCALE GENOMIC DNA]</scope>
    <source>
        <strain evidence="2 3">DSM 23557</strain>
    </source>
</reference>
<keyword evidence="1" id="KW-0812">Transmembrane</keyword>
<feature type="transmembrane region" description="Helical" evidence="1">
    <location>
        <begin position="119"/>
        <end position="139"/>
    </location>
</feature>
<dbReference type="Proteomes" id="UP000018914">
    <property type="component" value="Chromosome"/>
</dbReference>
<feature type="transmembrane region" description="Helical" evidence="1">
    <location>
        <begin position="159"/>
        <end position="175"/>
    </location>
</feature>
<feature type="transmembrane region" description="Helical" evidence="1">
    <location>
        <begin position="181"/>
        <end position="200"/>
    </location>
</feature>
<sequence>MRAKFRLSDVKDLEGLIYKLSEVGVSVADIYRQLAEEKEKNIEFYVEKDKVQAVSSAIKEFCQFEVVYEVQENKWIPFLLLGTLWLDSALLYVLLKLSFLSEDFNYFLSQIFGSNKLVAFVKGLVSLLAILVYYLGFIFARGTTPVGKFFGLKIERDHVYAVVLFSLPLIAFYLLQFNQTFIKILGLFALSLCVVMPFYLKDSVRG</sequence>
<gene>
    <name evidence="2" type="ORF">THERU_00850</name>
</gene>
<name>W0DIQ1_9AQUI</name>
<keyword evidence="3" id="KW-1185">Reference proteome</keyword>
<evidence type="ECO:0000313" key="2">
    <source>
        <dbReference type="EMBL" id="AHE96735.1"/>
    </source>
</evidence>